<protein>
    <submittedName>
        <fullName evidence="4">S9 family peptidase</fullName>
    </submittedName>
</protein>
<dbReference type="InterPro" id="IPR011042">
    <property type="entry name" value="6-blade_b-propeller_TolB-like"/>
</dbReference>
<organism evidence="4 5">
    <name type="scientific">Eiseniibacteriota bacterium</name>
    <dbReference type="NCBI Taxonomy" id="2212470"/>
    <lineage>
        <taxon>Bacteria</taxon>
        <taxon>Candidatus Eiseniibacteriota</taxon>
    </lineage>
</organism>
<accession>A0A7Y2EG76</accession>
<gene>
    <name evidence="4" type="ORF">HKN21_12720</name>
</gene>
<proteinExistence type="predicted"/>
<evidence type="ECO:0000313" key="5">
    <source>
        <dbReference type="Proteomes" id="UP000547674"/>
    </source>
</evidence>
<comment type="caution">
    <text evidence="4">The sequence shown here is derived from an EMBL/GenBank/DDBJ whole genome shotgun (WGS) entry which is preliminary data.</text>
</comment>
<keyword evidence="1" id="KW-0378">Hydrolase</keyword>
<reference evidence="4 5" key="1">
    <citation type="submission" date="2020-03" db="EMBL/GenBank/DDBJ databases">
        <title>Metabolic flexibility allows generalist bacteria to become dominant in a frequently disturbed ecosystem.</title>
        <authorList>
            <person name="Chen Y.-J."/>
            <person name="Leung P.M."/>
            <person name="Bay S.K."/>
            <person name="Hugenholtz P."/>
            <person name="Kessler A.J."/>
            <person name="Shelley G."/>
            <person name="Waite D.W."/>
            <person name="Cook P.L."/>
            <person name="Greening C."/>
        </authorList>
    </citation>
    <scope>NUCLEOTIDE SEQUENCE [LARGE SCALE GENOMIC DNA]</scope>
    <source>
        <strain evidence="4">SS_bin_28</strain>
    </source>
</reference>
<feature type="compositionally biased region" description="Basic and acidic residues" evidence="2">
    <location>
        <begin position="417"/>
        <end position="430"/>
    </location>
</feature>
<dbReference type="SUPFAM" id="SSF82171">
    <property type="entry name" value="DPP6 N-terminal domain-like"/>
    <property type="match status" value="1"/>
</dbReference>
<feature type="chain" id="PRO_5030883131" evidence="3">
    <location>
        <begin position="24"/>
        <end position="430"/>
    </location>
</feature>
<dbReference type="PANTHER" id="PTHR42776">
    <property type="entry name" value="SERINE PEPTIDASE S9 FAMILY MEMBER"/>
    <property type="match status" value="1"/>
</dbReference>
<keyword evidence="3" id="KW-0732">Signal</keyword>
<evidence type="ECO:0000256" key="2">
    <source>
        <dbReference type="SAM" id="MobiDB-lite"/>
    </source>
</evidence>
<dbReference type="GO" id="GO:0004252">
    <property type="term" value="F:serine-type endopeptidase activity"/>
    <property type="evidence" value="ECO:0007669"/>
    <property type="project" value="TreeGrafter"/>
</dbReference>
<dbReference type="Gene3D" id="2.120.10.30">
    <property type="entry name" value="TolB, C-terminal domain"/>
    <property type="match status" value="1"/>
</dbReference>
<evidence type="ECO:0000256" key="3">
    <source>
        <dbReference type="SAM" id="SignalP"/>
    </source>
</evidence>
<dbReference type="EMBL" id="JABDJR010000509">
    <property type="protein sequence ID" value="NNF07618.1"/>
    <property type="molecule type" value="Genomic_DNA"/>
</dbReference>
<feature type="non-terminal residue" evidence="4">
    <location>
        <position position="430"/>
    </location>
</feature>
<dbReference type="PANTHER" id="PTHR42776:SF28">
    <property type="entry name" value="GLUTAMYL ENDOPEPTIDASE, CHLOROPLASTIC-RELATED"/>
    <property type="match status" value="1"/>
</dbReference>
<feature type="signal peptide" evidence="3">
    <location>
        <begin position="1"/>
        <end position="23"/>
    </location>
</feature>
<sequence length="430" mass="48083">MCRFLKLALLVTAAVTMAVPNMAWTETPYQNPDKVLADIVEAPQTPWVSLSPNEAIMLMMEPPSLPSVAELAERELRLAGMRIKPQINGQSRTRPLQSLSVLDIESREQRKILGIPEGARIENTSWSPKGDKVLFTNTTSTGLELWVAELDKAKARPLTGPVVSMTGNISPVWLSDNETIVFARVPQGPREEPKEKMVPDGPVTQENLGKVAPARTYQDLLKNPHDEELFEFYMAAQMCRVDMKGKVTAIGEEGLLWDFNPSPDGNYILVETIHKPFSYLVPASRFPQRVEIFDLDGNLVREIVDLPLQESVPIAFGSVTTGPRRFAWRNDAAAELVWAEALDGGDAGKESELRDKVVALSAPFEGEPRELMKLSQRFGGITWGNDECALVYSWWWKTRNLKTWRLYPGGSSESEVLSDRSWEDRYGDPG</sequence>
<evidence type="ECO:0000256" key="1">
    <source>
        <dbReference type="ARBA" id="ARBA00022801"/>
    </source>
</evidence>
<evidence type="ECO:0000313" key="4">
    <source>
        <dbReference type="EMBL" id="NNF07618.1"/>
    </source>
</evidence>
<feature type="region of interest" description="Disordered" evidence="2">
    <location>
        <begin position="410"/>
        <end position="430"/>
    </location>
</feature>
<dbReference type="Proteomes" id="UP000547674">
    <property type="component" value="Unassembled WGS sequence"/>
</dbReference>
<name>A0A7Y2EG76_UNCEI</name>
<dbReference type="AlphaFoldDB" id="A0A7Y2EG76"/>